<protein>
    <submittedName>
        <fullName evidence="1">Uncharacterized protein</fullName>
    </submittedName>
</protein>
<evidence type="ECO:0000313" key="2">
    <source>
        <dbReference type="EMBL" id="QFY57850.1"/>
    </source>
</evidence>
<gene>
    <name evidence="1" type="ORF">CO192_19935</name>
    <name evidence="2" type="ORF">EAO82_16650</name>
</gene>
<evidence type="ECO:0000313" key="3">
    <source>
        <dbReference type="Proteomes" id="UP000243750"/>
    </source>
</evidence>
<reference evidence="1 3" key="1">
    <citation type="submission" date="2017-09" db="EMBL/GenBank/DDBJ databases">
        <title>Bacterial and phytoplankton interrelationship in Kongsfjorden, an Arctic fjord.</title>
        <authorList>
            <person name="Sinha R."/>
            <person name="Krishnan K."/>
        </authorList>
    </citation>
    <scope>NUCLEOTIDE SEQUENCE [LARGE SCALE GENOMIC DNA]</scope>
    <source>
        <strain evidence="1 3">58</strain>
    </source>
</reference>
<dbReference type="RefSeq" id="WP_096348277.1">
    <property type="nucleotide sequence ID" value="NZ_CP033116.1"/>
</dbReference>
<dbReference type="Proteomes" id="UP000344571">
    <property type="component" value="Chromosome"/>
</dbReference>
<organism evidence="1 3">
    <name type="scientific">Halopseudomonas pelagia</name>
    <dbReference type="NCBI Taxonomy" id="553151"/>
    <lineage>
        <taxon>Bacteria</taxon>
        <taxon>Pseudomonadati</taxon>
        <taxon>Pseudomonadota</taxon>
        <taxon>Gammaproteobacteria</taxon>
        <taxon>Pseudomonadales</taxon>
        <taxon>Pseudomonadaceae</taxon>
        <taxon>Halopseudomonas</taxon>
    </lineage>
</organism>
<sequence length="126" mass="14209">MNPDLGTVYQQSAAAENEVEFLQIRFSDIDFVSNELCTTLFEVPWGEDQELHALSLDFDQDMLLQILARLEPKAQQQFVAQVNGQQPPFHVSLPEAVLVDRVTCVLGEEQEVEGEVFTPFVIQAID</sequence>
<dbReference type="AlphaFoldDB" id="A0AA91TZ09"/>
<proteinExistence type="predicted"/>
<dbReference type="Proteomes" id="UP000243750">
    <property type="component" value="Unassembled WGS sequence"/>
</dbReference>
<dbReference type="EMBL" id="CP033116">
    <property type="protein sequence ID" value="QFY57850.1"/>
    <property type="molecule type" value="Genomic_DNA"/>
</dbReference>
<accession>A0AA91TZ09</accession>
<name>A0AA91TZ09_9GAMM</name>
<evidence type="ECO:0000313" key="4">
    <source>
        <dbReference type="Proteomes" id="UP000344571"/>
    </source>
</evidence>
<evidence type="ECO:0000313" key="1">
    <source>
        <dbReference type="EMBL" id="PCC97535.1"/>
    </source>
</evidence>
<dbReference type="EMBL" id="NWMT01000248">
    <property type="protein sequence ID" value="PCC97535.1"/>
    <property type="molecule type" value="Genomic_DNA"/>
</dbReference>
<reference evidence="2 4" key="2">
    <citation type="submission" date="2018-10" db="EMBL/GenBank/DDBJ databases">
        <title>Complete genome sequence of Pseudomonas pelagia strain Kongs-67.</title>
        <authorList>
            <person name="Sinha R.K."/>
            <person name="Krishnan K."/>
        </authorList>
    </citation>
    <scope>NUCLEOTIDE SEQUENCE [LARGE SCALE GENOMIC DNA]</scope>
    <source>
        <strain evidence="2 4">Kongs-67</strain>
    </source>
</reference>
<keyword evidence="4" id="KW-1185">Reference proteome</keyword>